<keyword evidence="6 12" id="KW-0067">ATP-binding</keyword>
<dbReference type="GO" id="GO:0098796">
    <property type="term" value="C:membrane protein complex"/>
    <property type="evidence" value="ECO:0007669"/>
    <property type="project" value="UniProtKB-ARBA"/>
</dbReference>
<dbReference type="Gene3D" id="3.40.50.300">
    <property type="entry name" value="P-loop containing nucleotide triphosphate hydrolases"/>
    <property type="match status" value="1"/>
</dbReference>
<gene>
    <name evidence="12" type="ORF">IAD46_02340</name>
</gene>
<dbReference type="EMBL" id="DVLF01000076">
    <property type="protein sequence ID" value="HIT49845.1"/>
    <property type="molecule type" value="Genomic_DNA"/>
</dbReference>
<dbReference type="PROSITE" id="PS00211">
    <property type="entry name" value="ABC_TRANSPORTER_1"/>
    <property type="match status" value="1"/>
</dbReference>
<feature type="transmembrane region" description="Helical" evidence="10">
    <location>
        <begin position="762"/>
        <end position="790"/>
    </location>
</feature>
<evidence type="ECO:0000256" key="9">
    <source>
        <dbReference type="ARBA" id="ARBA00038388"/>
    </source>
</evidence>
<evidence type="ECO:0000256" key="1">
    <source>
        <dbReference type="ARBA" id="ARBA00004429"/>
    </source>
</evidence>
<keyword evidence="5" id="KW-0547">Nucleotide-binding</keyword>
<evidence type="ECO:0000313" key="12">
    <source>
        <dbReference type="EMBL" id="HIT49845.1"/>
    </source>
</evidence>
<dbReference type="FunFam" id="3.40.50.300:FF:000032">
    <property type="entry name" value="Export ABC transporter ATP-binding protein"/>
    <property type="match status" value="1"/>
</dbReference>
<dbReference type="Pfam" id="PF00005">
    <property type="entry name" value="ABC_tran"/>
    <property type="match status" value="1"/>
</dbReference>
<dbReference type="SUPFAM" id="SSF52540">
    <property type="entry name" value="P-loop containing nucleoside triphosphate hydrolases"/>
    <property type="match status" value="1"/>
</dbReference>
<dbReference type="PANTHER" id="PTHR42798">
    <property type="entry name" value="LIPOPROTEIN-RELEASING SYSTEM ATP-BINDING PROTEIN LOLD"/>
    <property type="match status" value="1"/>
</dbReference>
<evidence type="ECO:0000256" key="7">
    <source>
        <dbReference type="ARBA" id="ARBA00022989"/>
    </source>
</evidence>
<reference evidence="12" key="1">
    <citation type="submission" date="2020-10" db="EMBL/GenBank/DDBJ databases">
        <authorList>
            <person name="Gilroy R."/>
        </authorList>
    </citation>
    <scope>NUCLEOTIDE SEQUENCE</scope>
    <source>
        <strain evidence="12">ChiW17-6978</strain>
    </source>
</reference>
<keyword evidence="3" id="KW-1003">Cell membrane</keyword>
<evidence type="ECO:0000256" key="4">
    <source>
        <dbReference type="ARBA" id="ARBA00022692"/>
    </source>
</evidence>
<dbReference type="InterPro" id="IPR017911">
    <property type="entry name" value="MacB-like_ATP-bd"/>
</dbReference>
<feature type="domain" description="ABC transporter" evidence="11">
    <location>
        <begin position="2"/>
        <end position="240"/>
    </location>
</feature>
<dbReference type="GO" id="GO:0022857">
    <property type="term" value="F:transmembrane transporter activity"/>
    <property type="evidence" value="ECO:0007669"/>
    <property type="project" value="UniProtKB-ARBA"/>
</dbReference>
<proteinExistence type="inferred from homology"/>
<evidence type="ECO:0000259" key="11">
    <source>
        <dbReference type="PROSITE" id="PS50893"/>
    </source>
</evidence>
<evidence type="ECO:0000256" key="6">
    <source>
        <dbReference type="ARBA" id="ARBA00022840"/>
    </source>
</evidence>
<dbReference type="Pfam" id="PF02687">
    <property type="entry name" value="FtsX"/>
    <property type="match status" value="1"/>
</dbReference>
<keyword evidence="7 10" id="KW-1133">Transmembrane helix</keyword>
<dbReference type="GO" id="GO:0016887">
    <property type="term" value="F:ATP hydrolysis activity"/>
    <property type="evidence" value="ECO:0007669"/>
    <property type="project" value="InterPro"/>
</dbReference>
<name>A0A9D1GQQ2_9MOLU</name>
<dbReference type="GO" id="GO:0005524">
    <property type="term" value="F:ATP binding"/>
    <property type="evidence" value="ECO:0007669"/>
    <property type="project" value="UniProtKB-KW"/>
</dbReference>
<accession>A0A9D1GQQ2</accession>
<sequence length="895" mass="99923">MLNLKKITKVYHVADTEVEALRGIDLVFRKNEFVSILGPSGCGKTTLLNIIGGLDQYTSGDLAINGRSTKEFKDKDWDVYRNHRIGFVFQSYNLIPHQTILGNVELALTIAGISKEERIERAKKAIDRVGLAGQYHKRPNQLSGGQCQRVAIARALVNEPEILLADEPTGALDTQTSIQIMELIKDISKEKLVIMVTHNPDLAEKYSTRIVRLLDGTVVSDSNPFSEKAEEQERLSEEKIFVQAKKERAKMSLWTAFKLSARNLWTKRARTIMTCLAGSIGIIGVSLVLAVSAGVKGYIASMQDDMLSGNPITIEESTYDLNAFLGNLSTNEKLEIIKDHVNVNSLLEYFSKNLTGDQSFIVKNTITEDYINYLKAMPKEYYSAIAYYYGINLSNNIYTDFTSSQELFHPSLTVIKSIYTKVLENQDGFAEYSNLILSLSQPISQVLSDEDYILSQYDMKAGHFPTKENELLLVLNKDQSVTDLTLAQLGYYTQDEFIALAVNLNDPNNKKRFTYEELMNKSFYYYPNNAIYENGLSTATNLYPIRYKSDQKDIAQSGEELKVVGIIMPKEDISYGALQSGFYYTEALVERFLNDAKTSSILASAKEAIRYLNQMTGNQGKVTEDNFRFGITTDSGISMMKITYDFTWYNYGSTTPNIKKDEELTSVSASSGMLSMMMPSSNVSANGPSIREIGGNSLPNSVEIYPLDFDRKFLVTDYLDAWNEDETIQVGDNVLAKEDRYEVKYSDNLELIITMVNGMIDIVTVALICFTALSLVVSCVMIAIITYVSVMERVKEIGVIRSLGGRKKDVSHLFNAETFMIGLCSGVFGIAVTYLVSLILNIVVHQFTGVDSICALPWWQAFIMILVSVALTAVSGLIPAKSAAKKDPVVALRTE</sequence>
<feature type="transmembrane region" description="Helical" evidence="10">
    <location>
        <begin position="856"/>
        <end position="878"/>
    </location>
</feature>
<dbReference type="InterPro" id="IPR003593">
    <property type="entry name" value="AAA+_ATPase"/>
</dbReference>
<evidence type="ECO:0000256" key="10">
    <source>
        <dbReference type="SAM" id="Phobius"/>
    </source>
</evidence>
<dbReference type="AlphaFoldDB" id="A0A9D1GQQ2"/>
<dbReference type="InterPro" id="IPR027417">
    <property type="entry name" value="P-loop_NTPase"/>
</dbReference>
<dbReference type="InterPro" id="IPR017871">
    <property type="entry name" value="ABC_transporter-like_CS"/>
</dbReference>
<dbReference type="SMART" id="SM00382">
    <property type="entry name" value="AAA"/>
    <property type="match status" value="1"/>
</dbReference>
<organism evidence="12 13">
    <name type="scientific">Candidatus Pelethenecus faecipullorum</name>
    <dbReference type="NCBI Taxonomy" id="2840900"/>
    <lineage>
        <taxon>Bacteria</taxon>
        <taxon>Bacillati</taxon>
        <taxon>Mycoplasmatota</taxon>
        <taxon>Mollicutes</taxon>
        <taxon>Candidatus Pelethenecus</taxon>
    </lineage>
</organism>
<reference evidence="12" key="2">
    <citation type="journal article" date="2021" name="PeerJ">
        <title>Extensive microbial diversity within the chicken gut microbiome revealed by metagenomics and culture.</title>
        <authorList>
            <person name="Gilroy R."/>
            <person name="Ravi A."/>
            <person name="Getino M."/>
            <person name="Pursley I."/>
            <person name="Horton D.L."/>
            <person name="Alikhan N.F."/>
            <person name="Baker D."/>
            <person name="Gharbi K."/>
            <person name="Hall N."/>
            <person name="Watson M."/>
            <person name="Adriaenssens E.M."/>
            <person name="Foster-Nyarko E."/>
            <person name="Jarju S."/>
            <person name="Secka A."/>
            <person name="Antonio M."/>
            <person name="Oren A."/>
            <person name="Chaudhuri R.R."/>
            <person name="La Ragione R."/>
            <person name="Hildebrand F."/>
            <person name="Pallen M.J."/>
        </authorList>
    </citation>
    <scope>NUCLEOTIDE SEQUENCE</scope>
    <source>
        <strain evidence="12">ChiW17-6978</strain>
    </source>
</reference>
<dbReference type="InterPro" id="IPR003838">
    <property type="entry name" value="ABC3_permease_C"/>
</dbReference>
<evidence type="ECO:0000256" key="3">
    <source>
        <dbReference type="ARBA" id="ARBA00022475"/>
    </source>
</evidence>
<feature type="transmembrane region" description="Helical" evidence="10">
    <location>
        <begin position="811"/>
        <end position="844"/>
    </location>
</feature>
<protein>
    <submittedName>
        <fullName evidence="12">ABC transporter ATP-binding protein/permease</fullName>
    </submittedName>
</protein>
<comment type="caution">
    <text evidence="12">The sequence shown here is derived from an EMBL/GenBank/DDBJ whole genome shotgun (WGS) entry which is preliminary data.</text>
</comment>
<keyword evidence="8 10" id="KW-0472">Membrane</keyword>
<keyword evidence="2" id="KW-0813">Transport</keyword>
<dbReference type="PROSITE" id="PS50893">
    <property type="entry name" value="ABC_TRANSPORTER_2"/>
    <property type="match status" value="1"/>
</dbReference>
<evidence type="ECO:0000313" key="13">
    <source>
        <dbReference type="Proteomes" id="UP000886758"/>
    </source>
</evidence>
<evidence type="ECO:0000256" key="5">
    <source>
        <dbReference type="ARBA" id="ARBA00022741"/>
    </source>
</evidence>
<comment type="similarity">
    <text evidence="9">Belongs to the ABC transporter superfamily. Macrolide exporter (TC 3.A.1.122) family.</text>
</comment>
<dbReference type="Proteomes" id="UP000886758">
    <property type="component" value="Unassembled WGS sequence"/>
</dbReference>
<feature type="transmembrane region" description="Helical" evidence="10">
    <location>
        <begin position="272"/>
        <end position="295"/>
    </location>
</feature>
<evidence type="ECO:0000256" key="8">
    <source>
        <dbReference type="ARBA" id="ARBA00023136"/>
    </source>
</evidence>
<evidence type="ECO:0000256" key="2">
    <source>
        <dbReference type="ARBA" id="ARBA00022448"/>
    </source>
</evidence>
<keyword evidence="4 10" id="KW-0812">Transmembrane</keyword>
<comment type="subcellular location">
    <subcellularLocation>
        <location evidence="1">Cell inner membrane</location>
        <topology evidence="1">Multi-pass membrane protein</topology>
    </subcellularLocation>
</comment>
<dbReference type="PANTHER" id="PTHR42798:SF6">
    <property type="entry name" value="CELL DIVISION ATP-BINDING PROTEIN FTSE"/>
    <property type="match status" value="1"/>
</dbReference>
<dbReference type="GO" id="GO:0005886">
    <property type="term" value="C:plasma membrane"/>
    <property type="evidence" value="ECO:0007669"/>
    <property type="project" value="UniProtKB-SubCell"/>
</dbReference>
<dbReference type="CDD" id="cd03255">
    <property type="entry name" value="ABC_MJ0796_LolCDE_FtsE"/>
    <property type="match status" value="1"/>
</dbReference>
<dbReference type="InterPro" id="IPR003439">
    <property type="entry name" value="ABC_transporter-like_ATP-bd"/>
</dbReference>